<name>M1DKN6_SOLTU</name>
<dbReference type="AlphaFoldDB" id="M1DKN6"/>
<organism evidence="1 2">
    <name type="scientific">Solanum tuberosum</name>
    <name type="common">Potato</name>
    <dbReference type="NCBI Taxonomy" id="4113"/>
    <lineage>
        <taxon>Eukaryota</taxon>
        <taxon>Viridiplantae</taxon>
        <taxon>Streptophyta</taxon>
        <taxon>Embryophyta</taxon>
        <taxon>Tracheophyta</taxon>
        <taxon>Spermatophyta</taxon>
        <taxon>Magnoliopsida</taxon>
        <taxon>eudicotyledons</taxon>
        <taxon>Gunneridae</taxon>
        <taxon>Pentapetalae</taxon>
        <taxon>asterids</taxon>
        <taxon>lamiids</taxon>
        <taxon>Solanales</taxon>
        <taxon>Solanaceae</taxon>
        <taxon>Solanoideae</taxon>
        <taxon>Solaneae</taxon>
        <taxon>Solanum</taxon>
    </lineage>
</organism>
<dbReference type="PaxDb" id="4113-PGSC0003DMT400090560"/>
<accession>M1DKN6</accession>
<dbReference type="Gramene" id="PGSC0003DMT400090560">
    <property type="protein sequence ID" value="PGSC0003DMT400090560"/>
    <property type="gene ID" value="PGSC0003DMG400040131"/>
</dbReference>
<dbReference type="EnsemblPlants" id="PGSC0003DMT400090560">
    <property type="protein sequence ID" value="PGSC0003DMT400090560"/>
    <property type="gene ID" value="PGSC0003DMG400040131"/>
</dbReference>
<sequence length="117" mass="14108">MGNIMSRERNNNKAEHRYDMYNQFCQYKAYITVQKTTLHSMSFLNLQIPPAKVDAFKFRWYLELKKRARFLESPSLPQLEIRRLEVDERRQKENREEGTHSLGISYTGRCRFGERKS</sequence>
<protein>
    <submittedName>
        <fullName evidence="1">Uncharacterized protein</fullName>
    </submittedName>
</protein>
<dbReference type="HOGENOM" id="CLU_2137922_0_0_1"/>
<dbReference type="Proteomes" id="UP000011115">
    <property type="component" value="Unassembled WGS sequence"/>
</dbReference>
<evidence type="ECO:0000313" key="2">
    <source>
        <dbReference type="Proteomes" id="UP000011115"/>
    </source>
</evidence>
<keyword evidence="2" id="KW-1185">Reference proteome</keyword>
<dbReference type="InParanoid" id="M1DKN6"/>
<reference evidence="2" key="1">
    <citation type="journal article" date="2011" name="Nature">
        <title>Genome sequence and analysis of the tuber crop potato.</title>
        <authorList>
            <consortium name="The Potato Genome Sequencing Consortium"/>
        </authorList>
    </citation>
    <scope>NUCLEOTIDE SEQUENCE [LARGE SCALE GENOMIC DNA]</scope>
    <source>
        <strain evidence="2">cv. DM1-3 516 R44</strain>
    </source>
</reference>
<proteinExistence type="predicted"/>
<reference evidence="1" key="2">
    <citation type="submission" date="2015-06" db="UniProtKB">
        <authorList>
            <consortium name="EnsemblPlants"/>
        </authorList>
    </citation>
    <scope>IDENTIFICATION</scope>
    <source>
        <strain evidence="1">DM1-3 516 R44</strain>
    </source>
</reference>
<evidence type="ECO:0000313" key="1">
    <source>
        <dbReference type="EnsemblPlants" id="PGSC0003DMT400090560"/>
    </source>
</evidence>